<feature type="non-terminal residue" evidence="1">
    <location>
        <position position="1"/>
    </location>
</feature>
<proteinExistence type="predicted"/>
<dbReference type="AlphaFoldDB" id="A0A699VMW8"/>
<name>A0A699VMW8_TANCI</name>
<reference evidence="1" key="1">
    <citation type="journal article" date="2019" name="Sci. Rep.">
        <title>Draft genome of Tanacetum cinerariifolium, the natural source of mosquito coil.</title>
        <authorList>
            <person name="Yamashiro T."/>
            <person name="Shiraishi A."/>
            <person name="Satake H."/>
            <person name="Nakayama K."/>
        </authorList>
    </citation>
    <scope>NUCLEOTIDE SEQUENCE</scope>
</reference>
<comment type="caution">
    <text evidence="1">The sequence shown here is derived from an EMBL/GenBank/DDBJ whole genome shotgun (WGS) entry which is preliminary data.</text>
</comment>
<organism evidence="1">
    <name type="scientific">Tanacetum cinerariifolium</name>
    <name type="common">Dalmatian daisy</name>
    <name type="synonym">Chrysanthemum cinerariifolium</name>
    <dbReference type="NCBI Taxonomy" id="118510"/>
    <lineage>
        <taxon>Eukaryota</taxon>
        <taxon>Viridiplantae</taxon>
        <taxon>Streptophyta</taxon>
        <taxon>Embryophyta</taxon>
        <taxon>Tracheophyta</taxon>
        <taxon>Spermatophyta</taxon>
        <taxon>Magnoliopsida</taxon>
        <taxon>eudicotyledons</taxon>
        <taxon>Gunneridae</taxon>
        <taxon>Pentapetalae</taxon>
        <taxon>asterids</taxon>
        <taxon>campanulids</taxon>
        <taxon>Asterales</taxon>
        <taxon>Asteraceae</taxon>
        <taxon>Asteroideae</taxon>
        <taxon>Anthemideae</taxon>
        <taxon>Anthemidinae</taxon>
        <taxon>Tanacetum</taxon>
    </lineage>
</organism>
<dbReference type="EMBL" id="BKCJ011450116">
    <property type="protein sequence ID" value="GFD34736.1"/>
    <property type="molecule type" value="Genomic_DNA"/>
</dbReference>
<sequence length="81" mass="8569">VYHYKEIISTLERFPGELLLEAARPVVFCPYPSLSRALYVSRAPGTGTSGAGYARGVGAGCVFLAAIGQSPSSEPSFCRLT</sequence>
<evidence type="ECO:0000313" key="1">
    <source>
        <dbReference type="EMBL" id="GFD34736.1"/>
    </source>
</evidence>
<accession>A0A699VMW8</accession>
<protein>
    <submittedName>
        <fullName evidence="1">Uncharacterized protein</fullName>
    </submittedName>
</protein>
<gene>
    <name evidence="1" type="ORF">Tci_906705</name>
</gene>